<proteinExistence type="predicted"/>
<sequence>MSRARAARASSKSTRIQKKSTWISRKSVVIAFFSAHDRSTWNPCMTHVESLYDPRGIPVRSTDITFIHKFFIWKRSPLRLESRGMIRCRIFPRCRWAFSMCLNFLRERASADHEAARKFPDQVRLLIAENGYVAAQIFNCDETGLFWKRMPNRTYLMREEKSAPEDFERIYGWCFAHPHTQAFTHTHTHTHRRATFTVSRRDPRDGVTARVVGPEIDSVKAYPRDAPRLFHWLTSHGGRRPLDATGSPRIGWSSGVIVVAAQRPGGDHNRTRSALT</sequence>
<name>A0A6H5IPM0_9HYME</name>
<dbReference type="Proteomes" id="UP000479190">
    <property type="component" value="Unassembled WGS sequence"/>
</dbReference>
<dbReference type="EMBL" id="CADCXV010000821">
    <property type="protein sequence ID" value="CAB0036586.1"/>
    <property type="molecule type" value="Genomic_DNA"/>
</dbReference>
<accession>A0A6H5IPM0</accession>
<gene>
    <name evidence="1" type="ORF">TBRA_LOCUS8449</name>
</gene>
<organism evidence="1 2">
    <name type="scientific">Trichogramma brassicae</name>
    <dbReference type="NCBI Taxonomy" id="86971"/>
    <lineage>
        <taxon>Eukaryota</taxon>
        <taxon>Metazoa</taxon>
        <taxon>Ecdysozoa</taxon>
        <taxon>Arthropoda</taxon>
        <taxon>Hexapoda</taxon>
        <taxon>Insecta</taxon>
        <taxon>Pterygota</taxon>
        <taxon>Neoptera</taxon>
        <taxon>Endopterygota</taxon>
        <taxon>Hymenoptera</taxon>
        <taxon>Apocrita</taxon>
        <taxon>Proctotrupomorpha</taxon>
        <taxon>Chalcidoidea</taxon>
        <taxon>Trichogrammatidae</taxon>
        <taxon>Trichogramma</taxon>
    </lineage>
</organism>
<dbReference type="AlphaFoldDB" id="A0A6H5IPM0"/>
<evidence type="ECO:0000313" key="1">
    <source>
        <dbReference type="EMBL" id="CAB0036586.1"/>
    </source>
</evidence>
<keyword evidence="2" id="KW-1185">Reference proteome</keyword>
<dbReference type="OrthoDB" id="7699176at2759"/>
<reference evidence="1 2" key="1">
    <citation type="submission" date="2020-02" db="EMBL/GenBank/DDBJ databases">
        <authorList>
            <person name="Ferguson B K."/>
        </authorList>
    </citation>
    <scope>NUCLEOTIDE SEQUENCE [LARGE SCALE GENOMIC DNA]</scope>
</reference>
<protein>
    <recommendedName>
        <fullName evidence="3">DDE-1 domain-containing protein</fullName>
    </recommendedName>
</protein>
<evidence type="ECO:0008006" key="3">
    <source>
        <dbReference type="Google" id="ProtNLM"/>
    </source>
</evidence>
<evidence type="ECO:0000313" key="2">
    <source>
        <dbReference type="Proteomes" id="UP000479190"/>
    </source>
</evidence>